<keyword evidence="8" id="KW-0460">Magnesium</keyword>
<dbReference type="GO" id="GO:0008413">
    <property type="term" value="F:8-oxo-7,8-dihydroguanosine triphosphate pyrophosphatase activity"/>
    <property type="evidence" value="ECO:0007669"/>
    <property type="project" value="TreeGrafter"/>
</dbReference>
<evidence type="ECO:0000256" key="15">
    <source>
        <dbReference type="ARBA" id="ARBA00041979"/>
    </source>
</evidence>
<evidence type="ECO:0000256" key="7">
    <source>
        <dbReference type="ARBA" id="ARBA00022801"/>
    </source>
</evidence>
<keyword evidence="5" id="KW-0479">Metal-binding</keyword>
<dbReference type="EMBL" id="JAPDUS010000004">
    <property type="protein sequence ID" value="MCW4092682.1"/>
    <property type="molecule type" value="Genomic_DNA"/>
</dbReference>
<evidence type="ECO:0000256" key="16">
    <source>
        <dbReference type="ARBA" id="ARBA00042798"/>
    </source>
</evidence>
<dbReference type="PROSITE" id="PS51462">
    <property type="entry name" value="NUDIX"/>
    <property type="match status" value="1"/>
</dbReference>
<sequence>MKHYNVVAAVVCHDGKYLCMQKGKTKFEYTSYKWEFPGGKIEPGETPQQALARELMEEMEYPVEVGEELVTVNHEYPDFSITMTAFLCTSKGDANGFRRREHADSKWCSKDELKGLNWAAADVGVVASIL</sequence>
<dbReference type="GO" id="GO:0006260">
    <property type="term" value="P:DNA replication"/>
    <property type="evidence" value="ECO:0007669"/>
    <property type="project" value="UniProtKB-KW"/>
</dbReference>
<keyword evidence="4" id="KW-0235">DNA replication</keyword>
<dbReference type="RefSeq" id="WP_264959608.1">
    <property type="nucleotide sequence ID" value="NZ_JAPDUQ010000002.1"/>
</dbReference>
<evidence type="ECO:0000256" key="6">
    <source>
        <dbReference type="ARBA" id="ARBA00022763"/>
    </source>
</evidence>
<dbReference type="AlphaFoldDB" id="A0AAW5TW56"/>
<dbReference type="Pfam" id="PF00293">
    <property type="entry name" value="NUDIX"/>
    <property type="match status" value="1"/>
</dbReference>
<dbReference type="Gene3D" id="3.90.79.10">
    <property type="entry name" value="Nucleoside Triphosphate Pyrophosphohydrolase"/>
    <property type="match status" value="1"/>
</dbReference>
<dbReference type="GO" id="GO:0006281">
    <property type="term" value="P:DNA repair"/>
    <property type="evidence" value="ECO:0007669"/>
    <property type="project" value="UniProtKB-KW"/>
</dbReference>
<evidence type="ECO:0000256" key="5">
    <source>
        <dbReference type="ARBA" id="ARBA00022723"/>
    </source>
</evidence>
<evidence type="ECO:0000256" key="14">
    <source>
        <dbReference type="ARBA" id="ARBA00041592"/>
    </source>
</evidence>
<dbReference type="Proteomes" id="UP001209074">
    <property type="component" value="Unassembled WGS sequence"/>
</dbReference>
<gene>
    <name evidence="18" type="ORF">ONT05_03760</name>
</gene>
<evidence type="ECO:0000256" key="2">
    <source>
        <dbReference type="ARBA" id="ARBA00005582"/>
    </source>
</evidence>
<dbReference type="CDD" id="cd03425">
    <property type="entry name" value="NUDIX_MutT_NudA_like"/>
    <property type="match status" value="1"/>
</dbReference>
<comment type="similarity">
    <text evidence="2">Belongs to the Nudix hydrolase family.</text>
</comment>
<keyword evidence="3" id="KW-0515">Mutator protein</keyword>
<dbReference type="GO" id="GO:0044716">
    <property type="term" value="F:8-oxo-GDP phosphatase activity"/>
    <property type="evidence" value="ECO:0007669"/>
    <property type="project" value="TreeGrafter"/>
</dbReference>
<dbReference type="GO" id="GO:0044715">
    <property type="term" value="F:8-oxo-dGDP phosphatase activity"/>
    <property type="evidence" value="ECO:0007669"/>
    <property type="project" value="TreeGrafter"/>
</dbReference>
<evidence type="ECO:0000256" key="9">
    <source>
        <dbReference type="ARBA" id="ARBA00023204"/>
    </source>
</evidence>
<comment type="catalytic activity">
    <reaction evidence="10">
        <text>8-oxo-dGTP + H2O = 8-oxo-dGMP + diphosphate + H(+)</text>
        <dbReference type="Rhea" id="RHEA:31575"/>
        <dbReference type="ChEBI" id="CHEBI:15377"/>
        <dbReference type="ChEBI" id="CHEBI:15378"/>
        <dbReference type="ChEBI" id="CHEBI:33019"/>
        <dbReference type="ChEBI" id="CHEBI:63224"/>
        <dbReference type="ChEBI" id="CHEBI:77896"/>
        <dbReference type="EC" id="3.6.1.55"/>
    </reaction>
</comment>
<organism evidence="18 19">
    <name type="scientific">Segatella copri</name>
    <dbReference type="NCBI Taxonomy" id="165179"/>
    <lineage>
        <taxon>Bacteria</taxon>
        <taxon>Pseudomonadati</taxon>
        <taxon>Bacteroidota</taxon>
        <taxon>Bacteroidia</taxon>
        <taxon>Bacteroidales</taxon>
        <taxon>Prevotellaceae</taxon>
        <taxon>Segatella</taxon>
    </lineage>
</organism>
<keyword evidence="6" id="KW-0227">DNA damage</keyword>
<evidence type="ECO:0000313" key="19">
    <source>
        <dbReference type="Proteomes" id="UP001209074"/>
    </source>
</evidence>
<evidence type="ECO:0000256" key="12">
    <source>
        <dbReference type="ARBA" id="ARBA00038905"/>
    </source>
</evidence>
<dbReference type="InterPro" id="IPR015797">
    <property type="entry name" value="NUDIX_hydrolase-like_dom_sf"/>
</dbReference>
<dbReference type="InterPro" id="IPR000086">
    <property type="entry name" value="NUDIX_hydrolase_dom"/>
</dbReference>
<reference evidence="18" key="1">
    <citation type="submission" date="2022-11" db="EMBL/GenBank/DDBJ databases">
        <title>Genomic repertoires linked with pathogenic potency of arthritogenic Prevotella copri isolated from the gut of rheumatoid arthritis patients.</title>
        <authorList>
            <person name="Nii T."/>
            <person name="Maeda Y."/>
            <person name="Motooka D."/>
            <person name="Naito M."/>
            <person name="Matsumoto Y."/>
            <person name="Ogawa T."/>
            <person name="Oguro-Igashira E."/>
            <person name="Kishikawa T."/>
            <person name="Yamashita M."/>
            <person name="Koizumi S."/>
            <person name="Kurakawa T."/>
            <person name="Okumura R."/>
            <person name="Kayama H."/>
            <person name="Murakami M."/>
            <person name="Sakaguchi T."/>
            <person name="Das B."/>
            <person name="Nakamura S."/>
            <person name="Okada Y."/>
            <person name="Kumanogoh A."/>
            <person name="Takeda K."/>
        </authorList>
    </citation>
    <scope>NUCLEOTIDE SEQUENCE</scope>
    <source>
        <strain evidence="18">N016-13</strain>
    </source>
</reference>
<evidence type="ECO:0000256" key="10">
    <source>
        <dbReference type="ARBA" id="ARBA00035861"/>
    </source>
</evidence>
<dbReference type="InterPro" id="IPR047127">
    <property type="entry name" value="MutT-like"/>
</dbReference>
<proteinExistence type="inferred from homology"/>
<feature type="domain" description="Nudix hydrolase" evidence="17">
    <location>
        <begin position="1"/>
        <end position="130"/>
    </location>
</feature>
<comment type="cofactor">
    <cofactor evidence="1">
        <name>Mg(2+)</name>
        <dbReference type="ChEBI" id="CHEBI:18420"/>
    </cofactor>
</comment>
<comment type="caution">
    <text evidence="18">The sequence shown here is derived from an EMBL/GenBank/DDBJ whole genome shotgun (WGS) entry which is preliminary data.</text>
</comment>
<evidence type="ECO:0000256" key="3">
    <source>
        <dbReference type="ARBA" id="ARBA00022457"/>
    </source>
</evidence>
<evidence type="ECO:0000256" key="8">
    <source>
        <dbReference type="ARBA" id="ARBA00022842"/>
    </source>
</evidence>
<evidence type="ECO:0000313" key="18">
    <source>
        <dbReference type="EMBL" id="MCW4092682.1"/>
    </source>
</evidence>
<evidence type="ECO:0000256" key="13">
    <source>
        <dbReference type="ARBA" id="ARBA00040794"/>
    </source>
</evidence>
<dbReference type="PANTHER" id="PTHR47707:SF1">
    <property type="entry name" value="NUDIX HYDROLASE FAMILY PROTEIN"/>
    <property type="match status" value="1"/>
</dbReference>
<dbReference type="PANTHER" id="PTHR47707">
    <property type="entry name" value="8-OXO-DGTP DIPHOSPHATASE"/>
    <property type="match status" value="1"/>
</dbReference>
<dbReference type="GO" id="GO:0035539">
    <property type="term" value="F:8-oxo-7,8-dihydrodeoxyguanosine triphosphate pyrophosphatase activity"/>
    <property type="evidence" value="ECO:0007669"/>
    <property type="project" value="UniProtKB-EC"/>
</dbReference>
<keyword evidence="9" id="KW-0234">DNA repair</keyword>
<dbReference type="GO" id="GO:0046872">
    <property type="term" value="F:metal ion binding"/>
    <property type="evidence" value="ECO:0007669"/>
    <property type="project" value="UniProtKB-KW"/>
</dbReference>
<evidence type="ECO:0000256" key="4">
    <source>
        <dbReference type="ARBA" id="ARBA00022705"/>
    </source>
</evidence>
<comment type="catalytic activity">
    <reaction evidence="11">
        <text>8-oxo-GTP + H2O = 8-oxo-GMP + diphosphate + H(+)</text>
        <dbReference type="Rhea" id="RHEA:67616"/>
        <dbReference type="ChEBI" id="CHEBI:15377"/>
        <dbReference type="ChEBI" id="CHEBI:15378"/>
        <dbReference type="ChEBI" id="CHEBI:33019"/>
        <dbReference type="ChEBI" id="CHEBI:143553"/>
        <dbReference type="ChEBI" id="CHEBI:145694"/>
    </reaction>
</comment>
<protein>
    <recommendedName>
        <fullName evidence="13">8-oxo-dGTP diphosphatase</fullName>
        <ecNumber evidence="12">3.6.1.55</ecNumber>
    </recommendedName>
    <alternativeName>
        <fullName evidence="16">7,8-dihydro-8-oxoguanine-triphosphatase</fullName>
    </alternativeName>
    <alternativeName>
        <fullName evidence="15">Mutator protein MutT</fullName>
    </alternativeName>
    <alternativeName>
        <fullName evidence="14">dGTP pyrophosphohydrolase</fullName>
    </alternativeName>
</protein>
<evidence type="ECO:0000259" key="17">
    <source>
        <dbReference type="PROSITE" id="PS51462"/>
    </source>
</evidence>
<name>A0AAW5TW56_9BACT</name>
<dbReference type="PRINTS" id="PR00502">
    <property type="entry name" value="NUDIXFAMILY"/>
</dbReference>
<dbReference type="SUPFAM" id="SSF55811">
    <property type="entry name" value="Nudix"/>
    <property type="match status" value="1"/>
</dbReference>
<evidence type="ECO:0000256" key="11">
    <source>
        <dbReference type="ARBA" id="ARBA00036904"/>
    </source>
</evidence>
<accession>A0AAW5TW56</accession>
<keyword evidence="7" id="KW-0378">Hydrolase</keyword>
<dbReference type="InterPro" id="IPR020476">
    <property type="entry name" value="Nudix_hydrolase"/>
</dbReference>
<evidence type="ECO:0000256" key="1">
    <source>
        <dbReference type="ARBA" id="ARBA00001946"/>
    </source>
</evidence>
<dbReference type="EC" id="3.6.1.55" evidence="12"/>